<evidence type="ECO:0000313" key="3">
    <source>
        <dbReference type="Proteomes" id="UP000194761"/>
    </source>
</evidence>
<dbReference type="AlphaFoldDB" id="A0A243RVU9"/>
<comment type="caution">
    <text evidence="2">The sequence shown here is derived from an EMBL/GenBank/DDBJ whole genome shotgun (WGS) entry which is preliminary data.</text>
</comment>
<feature type="transmembrane region" description="Helical" evidence="1">
    <location>
        <begin position="12"/>
        <end position="29"/>
    </location>
</feature>
<keyword evidence="1" id="KW-0472">Membrane</keyword>
<keyword evidence="1" id="KW-0812">Transmembrane</keyword>
<name>A0A243RVU9_9ACTN</name>
<organism evidence="2 3">
    <name type="scientific">Streptosporangium minutum</name>
    <dbReference type="NCBI Taxonomy" id="569862"/>
    <lineage>
        <taxon>Bacteria</taxon>
        <taxon>Bacillati</taxon>
        <taxon>Actinomycetota</taxon>
        <taxon>Actinomycetes</taxon>
        <taxon>Streptosporangiales</taxon>
        <taxon>Streptosporangiaceae</taxon>
        <taxon>Streptosporangium</taxon>
    </lineage>
</organism>
<feature type="transmembrane region" description="Helical" evidence="1">
    <location>
        <begin position="38"/>
        <end position="56"/>
    </location>
</feature>
<keyword evidence="1" id="KW-1133">Transmembrane helix</keyword>
<keyword evidence="3" id="KW-1185">Reference proteome</keyword>
<dbReference type="Proteomes" id="UP000194761">
    <property type="component" value="Unassembled WGS sequence"/>
</dbReference>
<dbReference type="EMBL" id="NGFP01000009">
    <property type="protein sequence ID" value="OUC99328.1"/>
    <property type="molecule type" value="Genomic_DNA"/>
</dbReference>
<gene>
    <name evidence="2" type="ORF">CA984_03725</name>
</gene>
<protein>
    <submittedName>
        <fullName evidence="2">Uncharacterized protein</fullName>
    </submittedName>
</protein>
<accession>A0A243RVU9</accession>
<sequence>MAGMSDEWTLGWAILLMVAVFMSGAIHVLETRSALRYSFVRAGTLVGSIAACWLILRLLQVPM</sequence>
<reference evidence="2 3" key="1">
    <citation type="submission" date="2017-05" db="EMBL/GenBank/DDBJ databases">
        <title>Biotechnological potential of actinobacteria isolated from South African environments.</title>
        <authorList>
            <person name="Le Roes-Hill M."/>
            <person name="Prins A."/>
            <person name="Durrell K.A."/>
        </authorList>
    </citation>
    <scope>NUCLEOTIDE SEQUENCE [LARGE SCALE GENOMIC DNA]</scope>
    <source>
        <strain evidence="2">M26</strain>
    </source>
</reference>
<evidence type="ECO:0000313" key="2">
    <source>
        <dbReference type="EMBL" id="OUC99328.1"/>
    </source>
</evidence>
<proteinExistence type="predicted"/>
<evidence type="ECO:0000256" key="1">
    <source>
        <dbReference type="SAM" id="Phobius"/>
    </source>
</evidence>